<proteinExistence type="inferred from homology"/>
<dbReference type="FunFam" id="1.10.10.200:FF:000002">
    <property type="entry name" value="Probable transcriptional regulatory protein CLM62_37755"/>
    <property type="match status" value="1"/>
</dbReference>
<dbReference type="PANTHER" id="PTHR12532">
    <property type="entry name" value="TRANSLATIONAL ACTIVATOR OF CYTOCHROME C OXIDASE 1"/>
    <property type="match status" value="1"/>
</dbReference>
<comment type="subcellular location">
    <subcellularLocation>
        <location evidence="6">Cytoplasm</location>
    </subcellularLocation>
</comment>
<dbReference type="GO" id="GO:0006355">
    <property type="term" value="P:regulation of DNA-templated transcription"/>
    <property type="evidence" value="ECO:0007669"/>
    <property type="project" value="UniProtKB-UniRule"/>
</dbReference>
<dbReference type="Gene3D" id="3.30.70.980">
    <property type="match status" value="2"/>
</dbReference>
<evidence type="ECO:0000256" key="3">
    <source>
        <dbReference type="ARBA" id="ARBA00023015"/>
    </source>
</evidence>
<dbReference type="InterPro" id="IPR049083">
    <property type="entry name" value="TACO1_YebC_N"/>
</dbReference>
<feature type="domain" description="TACO1/YebC-like second and third" evidence="7">
    <location>
        <begin position="81"/>
        <end position="237"/>
    </location>
</feature>
<sequence length="252" mass="27867">MSGHSKWSQIRRQKGVTDQKRGQLFTKAVAAITIAAKDGQNPETNFKLRLAIEEAKNINMPKENIERAMIRGSGKLGQGHYEEITYEGFGPAGVGIIIDCLTDNRQRTSQEIRSVLERYGGNLAVPASVSWMFSKSVVLTIEAGERTESTITDAAIAAGAADLEKLNSEYLIYTALEDMEVVKKKLLEEGLPVKSSLSIKKPKTSIQITDPKTADSILKIVESIENIKDVQKVYSNFDIPEEILLRNAEIKN</sequence>
<dbReference type="InterPro" id="IPR048300">
    <property type="entry name" value="TACO1_YebC-like_2nd/3rd_dom"/>
</dbReference>
<dbReference type="EMBL" id="MEVH01000013">
    <property type="protein sequence ID" value="OGC51807.1"/>
    <property type="molecule type" value="Genomic_DNA"/>
</dbReference>
<dbReference type="HAMAP" id="MF_00693">
    <property type="entry name" value="Transcrip_reg_TACO1"/>
    <property type="match status" value="1"/>
</dbReference>
<reference evidence="9 10" key="1">
    <citation type="journal article" date="2016" name="Nat. Commun.">
        <title>Thousands of microbial genomes shed light on interconnected biogeochemical processes in an aquifer system.</title>
        <authorList>
            <person name="Anantharaman K."/>
            <person name="Brown C.T."/>
            <person name="Hug L.A."/>
            <person name="Sharon I."/>
            <person name="Castelle C.J."/>
            <person name="Probst A.J."/>
            <person name="Thomas B.C."/>
            <person name="Singh A."/>
            <person name="Wilkins M.J."/>
            <person name="Karaoz U."/>
            <person name="Brodie E.L."/>
            <person name="Williams K.H."/>
            <person name="Hubbard S.S."/>
            <person name="Banfield J.F."/>
        </authorList>
    </citation>
    <scope>NUCLEOTIDE SEQUENCE [LARGE SCALE GENOMIC DNA]</scope>
</reference>
<dbReference type="NCBIfam" id="NF009044">
    <property type="entry name" value="PRK12378.1"/>
    <property type="match status" value="1"/>
</dbReference>
<comment type="caution">
    <text evidence="9">The sequence shown here is derived from an EMBL/GenBank/DDBJ whole genome shotgun (WGS) entry which is preliminary data.</text>
</comment>
<dbReference type="InterPro" id="IPR029072">
    <property type="entry name" value="YebC-like"/>
</dbReference>
<accession>A0A1F4V3N1</accession>
<keyword evidence="4 6" id="KW-0238">DNA-binding</keyword>
<evidence type="ECO:0000259" key="7">
    <source>
        <dbReference type="Pfam" id="PF01709"/>
    </source>
</evidence>
<dbReference type="InterPro" id="IPR002876">
    <property type="entry name" value="Transcrip_reg_TACO1-like"/>
</dbReference>
<evidence type="ECO:0000256" key="1">
    <source>
        <dbReference type="ARBA" id="ARBA00008724"/>
    </source>
</evidence>
<evidence type="ECO:0000256" key="4">
    <source>
        <dbReference type="ARBA" id="ARBA00023125"/>
    </source>
</evidence>
<dbReference type="Proteomes" id="UP000178771">
    <property type="component" value="Unassembled WGS sequence"/>
</dbReference>
<dbReference type="AlphaFoldDB" id="A0A1F4V3N1"/>
<keyword evidence="2 6" id="KW-0963">Cytoplasm</keyword>
<dbReference type="Pfam" id="PF20772">
    <property type="entry name" value="TACO1_YebC_N"/>
    <property type="match status" value="1"/>
</dbReference>
<dbReference type="NCBIfam" id="NF001030">
    <property type="entry name" value="PRK00110.1"/>
    <property type="match status" value="1"/>
</dbReference>
<evidence type="ECO:0000256" key="6">
    <source>
        <dbReference type="HAMAP-Rule" id="MF_00693"/>
    </source>
</evidence>
<dbReference type="PANTHER" id="PTHR12532:SF6">
    <property type="entry name" value="TRANSCRIPTIONAL REGULATORY PROTEIN YEBC-RELATED"/>
    <property type="match status" value="1"/>
</dbReference>
<evidence type="ECO:0000256" key="5">
    <source>
        <dbReference type="ARBA" id="ARBA00023163"/>
    </source>
</evidence>
<evidence type="ECO:0000313" key="10">
    <source>
        <dbReference type="Proteomes" id="UP000178771"/>
    </source>
</evidence>
<evidence type="ECO:0000256" key="2">
    <source>
        <dbReference type="ARBA" id="ARBA00022490"/>
    </source>
</evidence>
<evidence type="ECO:0000259" key="8">
    <source>
        <dbReference type="Pfam" id="PF20772"/>
    </source>
</evidence>
<evidence type="ECO:0000313" key="9">
    <source>
        <dbReference type="EMBL" id="OGC51807.1"/>
    </source>
</evidence>
<keyword evidence="3 6" id="KW-0805">Transcription regulation</keyword>
<name>A0A1F4V3N1_UNCKA</name>
<dbReference type="Pfam" id="PF01709">
    <property type="entry name" value="Transcrip_reg"/>
    <property type="match status" value="1"/>
</dbReference>
<dbReference type="Gene3D" id="1.10.10.200">
    <property type="match status" value="1"/>
</dbReference>
<dbReference type="InterPro" id="IPR026564">
    <property type="entry name" value="Transcrip_reg_TACO1-like_dom3"/>
</dbReference>
<dbReference type="STRING" id="1802624.A2982_03250"/>
<protein>
    <recommendedName>
        <fullName evidence="6">Probable transcriptional regulatory protein A2982_03250</fullName>
    </recommendedName>
</protein>
<keyword evidence="5 6" id="KW-0804">Transcription</keyword>
<comment type="similarity">
    <text evidence="1 6">Belongs to the TACO1 family.</text>
</comment>
<dbReference type="SUPFAM" id="SSF75625">
    <property type="entry name" value="YebC-like"/>
    <property type="match status" value="1"/>
</dbReference>
<organism evidence="9 10">
    <name type="scientific">candidate division WWE3 bacterium RIFCSPLOWO2_01_FULL_39_13</name>
    <dbReference type="NCBI Taxonomy" id="1802624"/>
    <lineage>
        <taxon>Bacteria</taxon>
        <taxon>Katanobacteria</taxon>
    </lineage>
</organism>
<dbReference type="NCBIfam" id="TIGR01033">
    <property type="entry name" value="YebC/PmpR family DNA-binding transcriptional regulator"/>
    <property type="match status" value="1"/>
</dbReference>
<dbReference type="InterPro" id="IPR017856">
    <property type="entry name" value="Integrase-like_N"/>
</dbReference>
<gene>
    <name evidence="9" type="ORF">A2982_03250</name>
</gene>
<dbReference type="GO" id="GO:0005829">
    <property type="term" value="C:cytosol"/>
    <property type="evidence" value="ECO:0007669"/>
    <property type="project" value="TreeGrafter"/>
</dbReference>
<dbReference type="GO" id="GO:0003677">
    <property type="term" value="F:DNA binding"/>
    <property type="evidence" value="ECO:0007669"/>
    <property type="project" value="UniProtKB-UniRule"/>
</dbReference>
<feature type="domain" description="TACO1/YebC-like N-terminal" evidence="8">
    <location>
        <begin position="5"/>
        <end position="75"/>
    </location>
</feature>